<keyword evidence="11" id="KW-0460">Magnesium</keyword>
<comment type="caution">
    <text evidence="18">The sequence shown here is derived from an EMBL/GenBank/DDBJ whole genome shotgun (WGS) entry which is preliminary data.</text>
</comment>
<protein>
    <recommendedName>
        <fullName evidence="5">polynucleotide adenylyltransferase</fullName>
        <ecNumber evidence="5">2.7.7.19</ecNumber>
    </recommendedName>
</protein>
<dbReference type="InterPro" id="IPR048840">
    <property type="entry name" value="PolA_pol_NTPase"/>
</dbReference>
<feature type="compositionally biased region" description="Low complexity" evidence="13">
    <location>
        <begin position="39"/>
        <end position="50"/>
    </location>
</feature>
<keyword evidence="10" id="KW-0067">ATP-binding</keyword>
<dbReference type="SUPFAM" id="SSF81631">
    <property type="entry name" value="PAP/OAS1 substrate-binding domain"/>
    <property type="match status" value="1"/>
</dbReference>
<evidence type="ECO:0000256" key="8">
    <source>
        <dbReference type="ARBA" id="ARBA00022723"/>
    </source>
</evidence>
<evidence type="ECO:0000313" key="18">
    <source>
        <dbReference type="EMBL" id="GMH50503.1"/>
    </source>
</evidence>
<keyword evidence="7" id="KW-0808">Transferase</keyword>
<keyword evidence="6" id="KW-0507">mRNA processing</keyword>
<dbReference type="GO" id="GO:1990817">
    <property type="term" value="F:poly(A) RNA polymerase activity"/>
    <property type="evidence" value="ECO:0007669"/>
    <property type="project" value="UniProtKB-EC"/>
</dbReference>
<comment type="cofactor">
    <cofactor evidence="1">
        <name>Mn(2+)</name>
        <dbReference type="ChEBI" id="CHEBI:29035"/>
    </cofactor>
</comment>
<dbReference type="Gene3D" id="1.10.1410.10">
    <property type="match status" value="1"/>
</dbReference>
<sequence length="492" mass="55469">MKDTGGGQNGNGEEEKVAILEFLENVVAETIQGYVQSLTASSTTQQQQAPHPAPPPAPTPAPAPPAAKTWASTVSGTAPAPPPPPPSHSALPPLLLPFGSYSLSCHSPTSDLDLLCLLPPHLPPLPRSTFFNLLSTYFTTRYSDTFIVNDIVILLNAYTPVMKFKVNETDIDLLYTQIPSENIDVYKEGKGVTDLRLYRGLKEEDVRSVNGVLCTREIMEYVRGREDVFREVCRVVKFWSKGVGVYGNVLGFLGGVNWALMVAFVVRRCGRKGVGGCLKCFFEVFGEWKWPRPVLLKKIREEPPEGWAKMQVWNPGGNRWDGRHLMPIVTPCYPSMNSSYNVGKGQLRRMEFEIKRGREVLEKIFSRGKKGEDAGWEEFFRETNFFNRFSNFLEVRCCARNGSDFRRWHRWVESKLRILIAGLEMAVEQGVEPHPFAKFFDVQSMGTREKQGEVCGTSFFIGLRSLRANGDIVDLSFCTNEFLYAVSNWEER</sequence>
<dbReference type="SUPFAM" id="SSF55003">
    <property type="entry name" value="PAP/Archaeal CCA-adding enzyme, C-terminal domain"/>
    <property type="match status" value="1"/>
</dbReference>
<dbReference type="EMBL" id="BRXX01000633">
    <property type="protein sequence ID" value="GMH50503.1"/>
    <property type="molecule type" value="Genomic_DNA"/>
</dbReference>
<evidence type="ECO:0000256" key="11">
    <source>
        <dbReference type="ARBA" id="ARBA00022842"/>
    </source>
</evidence>
<keyword evidence="9" id="KW-0547">Nucleotide-binding</keyword>
<feature type="domain" description="Poly(A) polymerase RNA-binding" evidence="15">
    <location>
        <begin position="384"/>
        <end position="445"/>
    </location>
</feature>
<feature type="region of interest" description="Disordered" evidence="13">
    <location>
        <begin position="38"/>
        <end position="88"/>
    </location>
</feature>
<comment type="similarity">
    <text evidence="4">Belongs to the poly(A) polymerase family.</text>
</comment>
<evidence type="ECO:0000256" key="12">
    <source>
        <dbReference type="ARBA" id="ARBA00023242"/>
    </source>
</evidence>
<evidence type="ECO:0000256" key="6">
    <source>
        <dbReference type="ARBA" id="ARBA00022664"/>
    </source>
</evidence>
<gene>
    <name evidence="18" type="ORF">TrVE_jg6345</name>
</gene>
<organism evidence="18 19">
    <name type="scientific">Triparma verrucosa</name>
    <dbReference type="NCBI Taxonomy" id="1606542"/>
    <lineage>
        <taxon>Eukaryota</taxon>
        <taxon>Sar</taxon>
        <taxon>Stramenopiles</taxon>
        <taxon>Ochrophyta</taxon>
        <taxon>Bolidophyceae</taxon>
        <taxon>Parmales</taxon>
        <taxon>Triparmaceae</taxon>
        <taxon>Triparma</taxon>
    </lineage>
</organism>
<dbReference type="AlphaFoldDB" id="A0A9W7DTU2"/>
<keyword evidence="14" id="KW-1133">Transmembrane helix</keyword>
<dbReference type="Proteomes" id="UP001165160">
    <property type="component" value="Unassembled WGS sequence"/>
</dbReference>
<evidence type="ECO:0000259" key="15">
    <source>
        <dbReference type="Pfam" id="PF04926"/>
    </source>
</evidence>
<keyword evidence="19" id="KW-1185">Reference proteome</keyword>
<keyword evidence="8" id="KW-0479">Metal-binding</keyword>
<dbReference type="InterPro" id="IPR011068">
    <property type="entry name" value="NuclTrfase_I-like_C"/>
</dbReference>
<dbReference type="Pfam" id="PF04926">
    <property type="entry name" value="PAP_RNA-bind"/>
    <property type="match status" value="1"/>
</dbReference>
<evidence type="ECO:0000256" key="9">
    <source>
        <dbReference type="ARBA" id="ARBA00022741"/>
    </source>
</evidence>
<dbReference type="InterPro" id="IPR007012">
    <property type="entry name" value="PolA_pol_cen_dom"/>
</dbReference>
<dbReference type="GO" id="GO:0006397">
    <property type="term" value="P:mRNA processing"/>
    <property type="evidence" value="ECO:0007669"/>
    <property type="project" value="UniProtKB-KW"/>
</dbReference>
<accession>A0A9W7DTU2</accession>
<comment type="cofactor">
    <cofactor evidence="2">
        <name>Mg(2+)</name>
        <dbReference type="ChEBI" id="CHEBI:18420"/>
    </cofactor>
</comment>
<dbReference type="InterPro" id="IPR007010">
    <property type="entry name" value="PolA_pol_RNA-bd_dom"/>
</dbReference>
<keyword evidence="14" id="KW-0472">Membrane</keyword>
<dbReference type="Pfam" id="PF04928">
    <property type="entry name" value="PAP_central"/>
    <property type="match status" value="1"/>
</dbReference>
<evidence type="ECO:0000259" key="17">
    <source>
        <dbReference type="Pfam" id="PF20750"/>
    </source>
</evidence>
<name>A0A9W7DTU2_9STRA</name>
<dbReference type="GO" id="GO:0003723">
    <property type="term" value="F:RNA binding"/>
    <property type="evidence" value="ECO:0007669"/>
    <property type="project" value="InterPro"/>
</dbReference>
<evidence type="ECO:0000256" key="2">
    <source>
        <dbReference type="ARBA" id="ARBA00001946"/>
    </source>
</evidence>
<feature type="domain" description="Poly(A) polymerase central" evidence="16">
    <location>
        <begin position="228"/>
        <end position="380"/>
    </location>
</feature>
<dbReference type="GO" id="GO:0046872">
    <property type="term" value="F:metal ion binding"/>
    <property type="evidence" value="ECO:0007669"/>
    <property type="project" value="UniProtKB-KW"/>
</dbReference>
<evidence type="ECO:0000256" key="5">
    <source>
        <dbReference type="ARBA" id="ARBA00012388"/>
    </source>
</evidence>
<dbReference type="SUPFAM" id="SSF81301">
    <property type="entry name" value="Nucleotidyltransferase"/>
    <property type="match status" value="1"/>
</dbReference>
<feature type="compositionally biased region" description="Pro residues" evidence="13">
    <location>
        <begin position="51"/>
        <end position="65"/>
    </location>
</feature>
<dbReference type="Pfam" id="PF20750">
    <property type="entry name" value="PAP_NTPase"/>
    <property type="match status" value="1"/>
</dbReference>
<evidence type="ECO:0000256" key="7">
    <source>
        <dbReference type="ARBA" id="ARBA00022679"/>
    </source>
</evidence>
<feature type="transmembrane region" description="Helical" evidence="14">
    <location>
        <begin position="243"/>
        <end position="266"/>
    </location>
</feature>
<dbReference type="EC" id="2.7.7.19" evidence="5"/>
<evidence type="ECO:0000256" key="3">
    <source>
        <dbReference type="ARBA" id="ARBA00004123"/>
    </source>
</evidence>
<evidence type="ECO:0000256" key="1">
    <source>
        <dbReference type="ARBA" id="ARBA00001936"/>
    </source>
</evidence>
<reference evidence="19" key="1">
    <citation type="journal article" date="2023" name="Commun. Biol.">
        <title>Genome analysis of Parmales, the sister group of diatoms, reveals the evolutionary specialization of diatoms from phago-mixotrophs to photoautotrophs.</title>
        <authorList>
            <person name="Ban H."/>
            <person name="Sato S."/>
            <person name="Yoshikawa S."/>
            <person name="Yamada K."/>
            <person name="Nakamura Y."/>
            <person name="Ichinomiya M."/>
            <person name="Sato N."/>
            <person name="Blanc-Mathieu R."/>
            <person name="Endo H."/>
            <person name="Kuwata A."/>
            <person name="Ogata H."/>
        </authorList>
    </citation>
    <scope>NUCLEOTIDE SEQUENCE [LARGE SCALE GENOMIC DNA]</scope>
    <source>
        <strain evidence="19">NIES 3699</strain>
    </source>
</reference>
<proteinExistence type="inferred from homology"/>
<evidence type="ECO:0000259" key="16">
    <source>
        <dbReference type="Pfam" id="PF04928"/>
    </source>
</evidence>
<keyword evidence="14" id="KW-0812">Transmembrane</keyword>
<dbReference type="GO" id="GO:0031123">
    <property type="term" value="P:RNA 3'-end processing"/>
    <property type="evidence" value="ECO:0007669"/>
    <property type="project" value="InterPro"/>
</dbReference>
<dbReference type="InterPro" id="IPR043519">
    <property type="entry name" value="NT_sf"/>
</dbReference>
<feature type="non-terminal residue" evidence="18">
    <location>
        <position position="1"/>
    </location>
</feature>
<evidence type="ECO:0000256" key="13">
    <source>
        <dbReference type="SAM" id="MobiDB-lite"/>
    </source>
</evidence>
<dbReference type="Gene3D" id="3.30.70.590">
    <property type="entry name" value="Poly(A) polymerase predicted RNA binding domain"/>
    <property type="match status" value="1"/>
</dbReference>
<dbReference type="GO" id="GO:0005634">
    <property type="term" value="C:nucleus"/>
    <property type="evidence" value="ECO:0007669"/>
    <property type="project" value="UniProtKB-SubCell"/>
</dbReference>
<keyword evidence="12" id="KW-0539">Nucleus</keyword>
<feature type="domain" description="Poly(A) polymerase nucleotidyltransferase" evidence="17">
    <location>
        <begin position="96"/>
        <end position="222"/>
    </location>
</feature>
<evidence type="ECO:0000256" key="10">
    <source>
        <dbReference type="ARBA" id="ARBA00022840"/>
    </source>
</evidence>
<evidence type="ECO:0000313" key="19">
    <source>
        <dbReference type="Proteomes" id="UP001165160"/>
    </source>
</evidence>
<comment type="subcellular location">
    <subcellularLocation>
        <location evidence="3">Nucleus</location>
    </subcellularLocation>
</comment>
<dbReference type="PANTHER" id="PTHR10682:SF10">
    <property type="entry name" value="POLYNUCLEOTIDE ADENYLYLTRANSFERASE"/>
    <property type="match status" value="1"/>
</dbReference>
<dbReference type="GO" id="GO:0005524">
    <property type="term" value="F:ATP binding"/>
    <property type="evidence" value="ECO:0007669"/>
    <property type="project" value="UniProtKB-KW"/>
</dbReference>
<dbReference type="PANTHER" id="PTHR10682">
    <property type="entry name" value="POLY A POLYMERASE"/>
    <property type="match status" value="1"/>
</dbReference>
<evidence type="ECO:0000256" key="14">
    <source>
        <dbReference type="SAM" id="Phobius"/>
    </source>
</evidence>
<evidence type="ECO:0000256" key="4">
    <source>
        <dbReference type="ARBA" id="ARBA00010912"/>
    </source>
</evidence>